<evidence type="ECO:0000313" key="1">
    <source>
        <dbReference type="EMBL" id="BCJ46750.1"/>
    </source>
</evidence>
<name>A0ABM7M539_9ACTN</name>
<accession>A0ABM7M539</accession>
<evidence type="ECO:0000313" key="2">
    <source>
        <dbReference type="Proteomes" id="UP000676967"/>
    </source>
</evidence>
<reference evidence="1 2" key="1">
    <citation type="submission" date="2020-08" db="EMBL/GenBank/DDBJ databases">
        <title>Whole genome shotgun sequence of Actinoplanes ianthinogenes NBRC 13996.</title>
        <authorList>
            <person name="Komaki H."/>
            <person name="Tamura T."/>
        </authorList>
    </citation>
    <scope>NUCLEOTIDE SEQUENCE [LARGE SCALE GENOMIC DNA]</scope>
    <source>
        <strain evidence="1 2">NBRC 13996</strain>
    </source>
</reference>
<dbReference type="RefSeq" id="WP_189331672.1">
    <property type="nucleotide sequence ID" value="NZ_AP023356.1"/>
</dbReference>
<proteinExistence type="predicted"/>
<dbReference type="EMBL" id="AP023356">
    <property type="protein sequence ID" value="BCJ46750.1"/>
    <property type="molecule type" value="Genomic_DNA"/>
</dbReference>
<keyword evidence="2" id="KW-1185">Reference proteome</keyword>
<organism evidence="1 2">
    <name type="scientific">Actinoplanes ianthinogenes</name>
    <dbReference type="NCBI Taxonomy" id="122358"/>
    <lineage>
        <taxon>Bacteria</taxon>
        <taxon>Bacillati</taxon>
        <taxon>Actinomycetota</taxon>
        <taxon>Actinomycetes</taxon>
        <taxon>Micromonosporales</taxon>
        <taxon>Micromonosporaceae</taxon>
        <taxon>Actinoplanes</taxon>
    </lineage>
</organism>
<dbReference type="Proteomes" id="UP000676967">
    <property type="component" value="Chromosome"/>
</dbReference>
<evidence type="ECO:0008006" key="3">
    <source>
        <dbReference type="Google" id="ProtNLM"/>
    </source>
</evidence>
<protein>
    <recommendedName>
        <fullName evidence="3">DUF732 domain-containing protein</fullName>
    </recommendedName>
</protein>
<gene>
    <name evidence="1" type="ORF">Aiant_74070</name>
</gene>
<sequence length="101" mass="10651">MGLVVVAVGAAGCSSPRPVWLEGRTLPAASASPDRFVAAVRREMPELALDRRDEEIADLGDAACASIATGRQDTLAEYGISAAQAQQLRQVARTDLCPRQS</sequence>